<evidence type="ECO:0000256" key="3">
    <source>
        <dbReference type="ARBA" id="ARBA00022676"/>
    </source>
</evidence>
<evidence type="ECO:0000256" key="5">
    <source>
        <dbReference type="PIRNR" id="PIRNR000477"/>
    </source>
</evidence>
<dbReference type="GO" id="GO:0004731">
    <property type="term" value="F:purine-nucleoside phosphorylase activity"/>
    <property type="evidence" value="ECO:0007669"/>
    <property type="project" value="UniProtKB-EC"/>
</dbReference>
<reference evidence="8 9" key="1">
    <citation type="journal article" date="2012" name="J. Bacteriol.">
        <title>Genome sequence of proteorhodopsin-containing sea ice bacterium Glaciecola punicea ACAM 611T.</title>
        <authorList>
            <person name="Qin Q.-L."/>
            <person name="Xie B.-B."/>
            <person name="Shu Y.-L."/>
            <person name="Rong J.-C."/>
            <person name="Zhao D.-L."/>
            <person name="Zhang X.-Y."/>
            <person name="Chen X.-L."/>
            <person name="Zhou B.-C."/>
            <person name="Zhanga Y.-Z."/>
        </authorList>
    </citation>
    <scope>NUCLEOTIDE SEQUENCE [LARGE SCALE GENOMIC DNA]</scope>
    <source>
        <strain evidence="8 9">ACAM 611</strain>
    </source>
</reference>
<dbReference type="InterPro" id="IPR000845">
    <property type="entry name" value="Nucleoside_phosphorylase_d"/>
</dbReference>
<dbReference type="PIRSF" id="PIRSF000477">
    <property type="entry name" value="PurNPase"/>
    <property type="match status" value="1"/>
</dbReference>
<dbReference type="Proteomes" id="UP000053586">
    <property type="component" value="Unassembled WGS sequence"/>
</dbReference>
<name>H5T8M7_9ALTE</name>
<comment type="function">
    <text evidence="5">The purine nucleoside phosphorylases catalyze the phosphorolytic breakdown of the N-glycosidic bond in the beta-(deoxy)ribonucleoside molecules, with the formation of the corresponding free purine bases and pentose-1-phosphate.</text>
</comment>
<dbReference type="NCBIfam" id="TIGR01697">
    <property type="entry name" value="PNPH-PUNA-XAPA"/>
    <property type="match status" value="1"/>
</dbReference>
<dbReference type="SUPFAM" id="SSF53167">
    <property type="entry name" value="Purine and uridine phosphorylases"/>
    <property type="match status" value="1"/>
</dbReference>
<evidence type="ECO:0000256" key="2">
    <source>
        <dbReference type="ARBA" id="ARBA00006751"/>
    </source>
</evidence>
<protein>
    <recommendedName>
        <fullName evidence="5">Purine nucleoside phosphorylase</fullName>
        <ecNumber evidence="5">2.4.2.1</ecNumber>
    </recommendedName>
    <alternativeName>
        <fullName evidence="5">Inosine-guanosine phosphorylase</fullName>
    </alternativeName>
</protein>
<sequence>MKKEQLAKINEAQAYIQARTNIKPMCGLILGSGLGELADALDDFFYIEYKDIPHFPVSSAPSHKGRLCFGYLSGVPLVLMQGRVHTYEGYTPQDVAFPVYVMKQLGIKNLVLTNAAGGVNKGFKVGDIMVIKDHVNMPGMTGLDPTRGSHNADFGSRFTSLNNCYDAELRQLIKAVAVKIKMPLHEGVYSYLVGPSFETPAEIRFLNLLGVDATGMSTVPEVIAARNAGIKVLALSSITNMAVHNVEDTHITSEEEVWENVVAIVPKLKKLIETLLGRLSHEKG</sequence>
<reference evidence="8 9" key="2">
    <citation type="journal article" date="2017" name="Antonie Van Leeuwenhoek">
        <title>Rhizobium rhizosphaerae sp. nov., a novel species isolated from rice rhizosphere.</title>
        <authorList>
            <person name="Zhao J.J."/>
            <person name="Zhang J."/>
            <person name="Zhang R.J."/>
            <person name="Zhang C.W."/>
            <person name="Yin H.Q."/>
            <person name="Zhang X.X."/>
        </authorList>
    </citation>
    <scope>NUCLEOTIDE SEQUENCE [LARGE SCALE GENOMIC DNA]</scope>
    <source>
        <strain evidence="8 9">ACAM 611</strain>
    </source>
</reference>
<dbReference type="GO" id="GO:0005737">
    <property type="term" value="C:cytoplasm"/>
    <property type="evidence" value="ECO:0007669"/>
    <property type="project" value="TreeGrafter"/>
</dbReference>
<dbReference type="Gene3D" id="3.40.50.1580">
    <property type="entry name" value="Nucleoside phosphorylase domain"/>
    <property type="match status" value="1"/>
</dbReference>
<accession>H5T8M7</accession>
<feature type="binding site" evidence="6">
    <location>
        <position position="198"/>
    </location>
    <ligand>
        <name>a purine D-ribonucleoside</name>
        <dbReference type="ChEBI" id="CHEBI:142355"/>
    </ligand>
</feature>
<feature type="binding site" evidence="6">
    <location>
        <position position="240"/>
    </location>
    <ligand>
        <name>a purine D-ribonucleoside</name>
        <dbReference type="ChEBI" id="CHEBI:142355"/>
    </ligand>
</feature>
<dbReference type="STRING" id="56804.BAE46_12995"/>
<dbReference type="NCBIfam" id="NF006054">
    <property type="entry name" value="PRK08202.1"/>
    <property type="match status" value="1"/>
</dbReference>
<dbReference type="EMBL" id="BAET01000006">
    <property type="protein sequence ID" value="GAB54503.1"/>
    <property type="molecule type" value="Genomic_DNA"/>
</dbReference>
<proteinExistence type="inferred from homology"/>
<evidence type="ECO:0000313" key="8">
    <source>
        <dbReference type="EMBL" id="GAB54503.1"/>
    </source>
</evidence>
<feature type="binding site" evidence="6">
    <location>
        <position position="63"/>
    </location>
    <ligand>
        <name>phosphate</name>
        <dbReference type="ChEBI" id="CHEBI:43474"/>
    </ligand>
</feature>
<keyword evidence="3 5" id="KW-0328">Glycosyltransferase</keyword>
<dbReference type="RefSeq" id="WP_006002811.1">
    <property type="nucleotide sequence ID" value="NZ_BAET01000006.1"/>
</dbReference>
<dbReference type="InterPro" id="IPR035994">
    <property type="entry name" value="Nucleoside_phosphorylase_sf"/>
</dbReference>
<comment type="pathway">
    <text evidence="1 5">Purine metabolism; purine nucleoside salvage.</text>
</comment>
<dbReference type="GO" id="GO:0009116">
    <property type="term" value="P:nucleoside metabolic process"/>
    <property type="evidence" value="ECO:0007669"/>
    <property type="project" value="InterPro"/>
</dbReference>
<dbReference type="Pfam" id="PF01048">
    <property type="entry name" value="PNP_UDP_1"/>
    <property type="match status" value="1"/>
</dbReference>
<comment type="similarity">
    <text evidence="2 5">Belongs to the PNP/MTAP phosphorylase family.</text>
</comment>
<dbReference type="eggNOG" id="COG0005">
    <property type="taxonomic scope" value="Bacteria"/>
</dbReference>
<dbReference type="UniPathway" id="UPA00606"/>
<evidence type="ECO:0000256" key="1">
    <source>
        <dbReference type="ARBA" id="ARBA00005058"/>
    </source>
</evidence>
<keyword evidence="9" id="KW-1185">Reference proteome</keyword>
<dbReference type="PANTHER" id="PTHR11904:SF9">
    <property type="entry name" value="PURINE NUCLEOSIDE PHOSPHORYLASE-RELATED"/>
    <property type="match status" value="1"/>
</dbReference>
<evidence type="ECO:0000259" key="7">
    <source>
        <dbReference type="Pfam" id="PF01048"/>
    </source>
</evidence>
<dbReference type="EC" id="2.4.2.1" evidence="5"/>
<feature type="binding site" evidence="6">
    <location>
        <position position="32"/>
    </location>
    <ligand>
        <name>phosphate</name>
        <dbReference type="ChEBI" id="CHEBI:43474"/>
    </ligand>
</feature>
<dbReference type="InterPro" id="IPR011270">
    <property type="entry name" value="Pur_Nuc_Pase_Ino/Guo-sp"/>
</dbReference>
<evidence type="ECO:0000256" key="4">
    <source>
        <dbReference type="ARBA" id="ARBA00022679"/>
    </source>
</evidence>
<keyword evidence="4 5" id="KW-0808">Transferase</keyword>
<gene>
    <name evidence="8" type="primary">punA</name>
    <name evidence="8" type="ORF">GPUN_0356</name>
</gene>
<comment type="caution">
    <text evidence="8">The sequence shown here is derived from an EMBL/GenBank/DDBJ whole genome shotgun (WGS) entry which is preliminary data.</text>
</comment>
<dbReference type="NCBIfam" id="TIGR01700">
    <property type="entry name" value="PNPH"/>
    <property type="match status" value="1"/>
</dbReference>
<dbReference type="AlphaFoldDB" id="H5T8M7"/>
<dbReference type="PANTHER" id="PTHR11904">
    <property type="entry name" value="METHYLTHIOADENOSINE/PURINE NUCLEOSIDE PHOSPHORYLASE"/>
    <property type="match status" value="1"/>
</dbReference>
<evidence type="ECO:0000313" key="9">
    <source>
        <dbReference type="Proteomes" id="UP000053586"/>
    </source>
</evidence>
<organism evidence="8 9">
    <name type="scientific">Glaciecola punicea ACAM 611</name>
    <dbReference type="NCBI Taxonomy" id="1121923"/>
    <lineage>
        <taxon>Bacteria</taxon>
        <taxon>Pseudomonadati</taxon>
        <taxon>Pseudomonadota</taxon>
        <taxon>Gammaproteobacteria</taxon>
        <taxon>Alteromonadales</taxon>
        <taxon>Alteromonadaceae</taxon>
        <taxon>Glaciecola</taxon>
    </lineage>
</organism>
<evidence type="ECO:0000256" key="6">
    <source>
        <dbReference type="PIRSR" id="PIRSR000477-2"/>
    </source>
</evidence>
<dbReference type="OrthoDB" id="1523230at2"/>
<feature type="binding site" evidence="6">
    <location>
        <begin position="83"/>
        <end position="85"/>
    </location>
    <ligand>
        <name>phosphate</name>
        <dbReference type="ChEBI" id="CHEBI:43474"/>
    </ligand>
</feature>
<feature type="domain" description="Nucleoside phosphorylase" evidence="7">
    <location>
        <begin position="27"/>
        <end position="275"/>
    </location>
</feature>
<dbReference type="InterPro" id="IPR011268">
    <property type="entry name" value="Purine_phosphorylase"/>
</dbReference>
<feature type="binding site" evidence="6">
    <location>
        <position position="115"/>
    </location>
    <ligand>
        <name>phosphate</name>
        <dbReference type="ChEBI" id="CHEBI:43474"/>
    </ligand>
</feature>
<feature type="binding site" evidence="6">
    <location>
        <position position="217"/>
    </location>
    <ligand>
        <name>phosphate</name>
        <dbReference type="ChEBI" id="CHEBI:43474"/>
    </ligand>
</feature>
<dbReference type="CDD" id="cd09009">
    <property type="entry name" value="PNP-EcPNPII_like"/>
    <property type="match status" value="1"/>
</dbReference>